<feature type="compositionally biased region" description="Acidic residues" evidence="1">
    <location>
        <begin position="209"/>
        <end position="262"/>
    </location>
</feature>
<gene>
    <name evidence="2" type="ORF">HDU87_008258</name>
</gene>
<sequence length="834" mass="93042">MVDDHLNEQASPELVGLAQSLFPVTPTRQTNADAAQPLPTPPASVQKQSRATSNDSPAGRATRKQIRSASLQKYVDNTEQRRRKRQKKKTFAIPDSEGNRKPIKEMVADAGIAILCITKKNTVNKYKVVPNVDITADLAKKGPKLLLLSDQPWHTGAGNLLFNKSKTAMAYCFVQLRRTVKLIAKYRQDGRVWSLLFADAAPSQHDGDTDTDTDDTGTDDTDEDETDTDDTDEDETDTEDTDEDETDTDDSDEDEDQDDEAIDYNYGHADDNEGGVDNNYEDDYDDYADGNALEDANDDNFLNDSDELLINKGDADFSQDNYDEYLKQTNYTRSHCSDKKYRKLVLAVLKDIEAKFPETTVISTVGRYAQRAAAKVGRQFDHHAIHPSASWYLKKYKATFFQDMRALFAATMGPESQAVKHALDAVAPTYAKRFALTRKQRAHCRARMLALHAAKDDQGRSLHAMKCHAAKDDQGRSIHAMKCHAAKDNQGRSIHAMKCHAAKDDQGRSIHAMKCHAAKDDQGRSLHAMKIITAAHAAKDDQGRSIHAMKVNATKDAQGRSIVAMKGAAAAHAAKDDQGRSIVSMKCHAAKDDQGRSIVSMKCHAAKDDQGRSIHAMKVNAAKDDQGRSLHAMKCHAAKDDQGRSLHAMKMITAAHAAKDDQGRSIHSMKCHAAKDAQGRSLHAMKMITAAHAAKDDQGRSIHSMKAWEGLKPRLEEMQRKLDSEEFLTEFKARTGVEPANFAEHVKAVYRKARPVTDWLVLAEPILWLNNNYKGWKVRHGDKFNRTNHILTIYRKSNLAAADGPEKEARIAELQNKATNHKGRWLDFFRQFMD</sequence>
<name>A0AAD5TE95_9FUNG</name>
<dbReference type="Proteomes" id="UP001212152">
    <property type="component" value="Unassembled WGS sequence"/>
</dbReference>
<reference evidence="2" key="1">
    <citation type="submission" date="2020-05" db="EMBL/GenBank/DDBJ databases">
        <title>Phylogenomic resolution of chytrid fungi.</title>
        <authorList>
            <person name="Stajich J.E."/>
            <person name="Amses K."/>
            <person name="Simmons R."/>
            <person name="Seto K."/>
            <person name="Myers J."/>
            <person name="Bonds A."/>
            <person name="Quandt C.A."/>
            <person name="Barry K."/>
            <person name="Liu P."/>
            <person name="Grigoriev I."/>
            <person name="Longcore J.E."/>
            <person name="James T.Y."/>
        </authorList>
    </citation>
    <scope>NUCLEOTIDE SEQUENCE</scope>
    <source>
        <strain evidence="2">JEL0379</strain>
    </source>
</reference>
<evidence type="ECO:0000313" key="2">
    <source>
        <dbReference type="EMBL" id="KAJ3171790.1"/>
    </source>
</evidence>
<feature type="compositionally biased region" description="Basic residues" evidence="1">
    <location>
        <begin position="81"/>
        <end position="90"/>
    </location>
</feature>
<accession>A0AAD5TE95</accession>
<evidence type="ECO:0000313" key="3">
    <source>
        <dbReference type="Proteomes" id="UP001212152"/>
    </source>
</evidence>
<feature type="region of interest" description="Disordered" evidence="1">
    <location>
        <begin position="202"/>
        <end position="287"/>
    </location>
</feature>
<feature type="compositionally biased region" description="Polar residues" evidence="1">
    <location>
        <begin position="67"/>
        <end position="77"/>
    </location>
</feature>
<evidence type="ECO:0000256" key="1">
    <source>
        <dbReference type="SAM" id="MobiDB-lite"/>
    </source>
</evidence>
<comment type="caution">
    <text evidence="2">The sequence shown here is derived from an EMBL/GenBank/DDBJ whole genome shotgun (WGS) entry which is preliminary data.</text>
</comment>
<keyword evidence="3" id="KW-1185">Reference proteome</keyword>
<feature type="compositionally biased region" description="Polar residues" evidence="1">
    <location>
        <begin position="43"/>
        <end position="56"/>
    </location>
</feature>
<proteinExistence type="predicted"/>
<feature type="region of interest" description="Disordered" evidence="1">
    <location>
        <begin position="1"/>
        <end position="98"/>
    </location>
</feature>
<dbReference type="EMBL" id="JADGJQ010000084">
    <property type="protein sequence ID" value="KAJ3171790.1"/>
    <property type="molecule type" value="Genomic_DNA"/>
</dbReference>
<protein>
    <submittedName>
        <fullName evidence="2">Uncharacterized protein</fullName>
    </submittedName>
</protein>
<organism evidence="2 3">
    <name type="scientific">Geranomyces variabilis</name>
    <dbReference type="NCBI Taxonomy" id="109894"/>
    <lineage>
        <taxon>Eukaryota</taxon>
        <taxon>Fungi</taxon>
        <taxon>Fungi incertae sedis</taxon>
        <taxon>Chytridiomycota</taxon>
        <taxon>Chytridiomycota incertae sedis</taxon>
        <taxon>Chytridiomycetes</taxon>
        <taxon>Spizellomycetales</taxon>
        <taxon>Powellomycetaceae</taxon>
        <taxon>Geranomyces</taxon>
    </lineage>
</organism>
<dbReference type="AlphaFoldDB" id="A0AAD5TE95"/>